<evidence type="ECO:0000256" key="1">
    <source>
        <dbReference type="ARBA" id="ARBA00023203"/>
    </source>
</evidence>
<reference evidence="4 5" key="1">
    <citation type="submission" date="2024-11" db="EMBL/GenBank/DDBJ databases">
        <title>Adaptive evolution of stress response genes in parasites aligns with host niche diversity.</title>
        <authorList>
            <person name="Hahn C."/>
            <person name="Resl P."/>
        </authorList>
    </citation>
    <scope>NUCLEOTIDE SEQUENCE [LARGE SCALE GENOMIC DNA]</scope>
    <source>
        <strain evidence="4">EGGRZ-B1_66</strain>
        <tissue evidence="4">Body</tissue>
    </source>
</reference>
<dbReference type="PROSITE" id="PS51232">
    <property type="entry name" value="GBD_FH3"/>
    <property type="match status" value="1"/>
</dbReference>
<evidence type="ECO:0000259" key="3">
    <source>
        <dbReference type="PROSITE" id="PS51232"/>
    </source>
</evidence>
<dbReference type="EMBL" id="JBJKFK010001083">
    <property type="protein sequence ID" value="KAL3314147.1"/>
    <property type="molecule type" value="Genomic_DNA"/>
</dbReference>
<organism evidence="4 5">
    <name type="scientific">Cichlidogyrus casuarinus</name>
    <dbReference type="NCBI Taxonomy" id="1844966"/>
    <lineage>
        <taxon>Eukaryota</taxon>
        <taxon>Metazoa</taxon>
        <taxon>Spiralia</taxon>
        <taxon>Lophotrochozoa</taxon>
        <taxon>Platyhelminthes</taxon>
        <taxon>Monogenea</taxon>
        <taxon>Monopisthocotylea</taxon>
        <taxon>Dactylogyridea</taxon>
        <taxon>Ancyrocephalidae</taxon>
        <taxon>Cichlidogyrus</taxon>
    </lineage>
</organism>
<dbReference type="InterPro" id="IPR014768">
    <property type="entry name" value="GBD/FH3_dom"/>
</dbReference>
<evidence type="ECO:0000313" key="5">
    <source>
        <dbReference type="Proteomes" id="UP001626550"/>
    </source>
</evidence>
<keyword evidence="5" id="KW-1185">Reference proteome</keyword>
<dbReference type="Pfam" id="PF18382">
    <property type="entry name" value="Formin_GBD_N"/>
    <property type="match status" value="1"/>
</dbReference>
<proteinExistence type="predicted"/>
<dbReference type="PANTHER" id="PTHR45920">
    <property type="entry name" value="FORMIN HOMOLOGY 2 DOMAIN CONTAINING, ISOFORM I"/>
    <property type="match status" value="1"/>
</dbReference>
<feature type="domain" description="GBD/FH3" evidence="3">
    <location>
        <begin position="363"/>
        <end position="817"/>
    </location>
</feature>
<keyword evidence="1" id="KW-0009">Actin-binding</keyword>
<sequence length="856" mass="97850">MKRNPLPRDAFSNFSQTESTDADKRNLNLGGRYLRQSTSSSASNIAAADNTQKSSWRQSVYGVDYSSKRQDSVEEPTTPRTLTDVEKKRLEREKQLQDDRRQQIQLEIERENRRLRQLERKARWEKDETKIKEIEEEISKRSELNKKLLEELENKPFASTTPLKKTETTRQSSFRNMQSSSRSSQEEEYVSDSLNTKPQSHISTGSVILKNRETNNNGHQEAYSVCNRNLRAQSELPSEIMTKSVPQAKMTAIKEVASPPSHDGNGSGDIKSHAQFRQNQLMTPDTPVLRRRAERARSVGLMRPEDAKRRESYVSDHTDIDAFLKMSKFPKRHTQIQQNEGKLSPKSAIKMLQRDGSFMCDEYYTDSDEMSEEEEDEPGDQSMVFKSKNAKDEFNKLPIEIQTMILKRKGKPIKFHEIVYVCRNSNYGRQITDEDEKMFKGYATTDEMLESLGVNVERLEDCALQLYKFAGAQTEWGLYLDVDSSIQDQMDDLDGINLNENNTIVLRTKLLVRVNAIIDKLQTSSGREHRRALFSLKQIFQEDKDLVHEFVMHAGLECLVRVGSQADQNNQNYILRALGQIMLYVDGMQGVISHQGTVEWLYSLLSSKYRLVMKTALKLLLVFVEYIDTNAFILISAIENFHGRTAFTGQPWAYIIQLLQSETSDTQLLMYTMTLINKLLFALPDQDTFYDVTDRLEELGMQQIITTHLSKSDLDQDLAEQFHLYEANLKFEDGESLNGVDSDTLRDSLRQKPRPRLATFLETAEGQALRASMGNIPSLLKAEQPDLMSSSVYSSDTLQRKSKRALKQLVSSENIPSLLNNEAANEKPQVNGTASVAKGESSHYSLSKRFPLCLVV</sequence>
<dbReference type="AlphaFoldDB" id="A0ABD2Q3F7"/>
<comment type="caution">
    <text evidence="4">The sequence shown here is derived from an EMBL/GenBank/DDBJ whole genome shotgun (WGS) entry which is preliminary data.</text>
</comment>
<feature type="region of interest" description="Disordered" evidence="2">
    <location>
        <begin position="153"/>
        <end position="200"/>
    </location>
</feature>
<dbReference type="Proteomes" id="UP001626550">
    <property type="component" value="Unassembled WGS sequence"/>
</dbReference>
<dbReference type="InterPro" id="IPR041387">
    <property type="entry name" value="FHOD1_GBD_N"/>
</dbReference>
<dbReference type="PANTHER" id="PTHR45920:SF4">
    <property type="entry name" value="FORMIN HOMOLOGY 2 DOMAIN CONTAINING, ISOFORM I"/>
    <property type="match status" value="1"/>
</dbReference>
<dbReference type="InterPro" id="IPR056771">
    <property type="entry name" value="FH3_FHOD1-3-like"/>
</dbReference>
<dbReference type="InterPro" id="IPR016024">
    <property type="entry name" value="ARM-type_fold"/>
</dbReference>
<protein>
    <submittedName>
        <fullName evidence="4">Formin y 2 domain containing</fullName>
    </submittedName>
</protein>
<name>A0ABD2Q3F7_9PLAT</name>
<dbReference type="Gene3D" id="1.25.10.10">
    <property type="entry name" value="Leucine-rich Repeat Variant"/>
    <property type="match status" value="1"/>
</dbReference>
<feature type="region of interest" description="Disordered" evidence="2">
    <location>
        <begin position="1"/>
        <end position="29"/>
    </location>
</feature>
<dbReference type="InterPro" id="IPR011989">
    <property type="entry name" value="ARM-like"/>
</dbReference>
<evidence type="ECO:0000313" key="4">
    <source>
        <dbReference type="EMBL" id="KAL3314147.1"/>
    </source>
</evidence>
<evidence type="ECO:0000256" key="2">
    <source>
        <dbReference type="SAM" id="MobiDB-lite"/>
    </source>
</evidence>
<dbReference type="SUPFAM" id="SSF48371">
    <property type="entry name" value="ARM repeat"/>
    <property type="match status" value="1"/>
</dbReference>
<feature type="compositionally biased region" description="Low complexity" evidence="2">
    <location>
        <begin position="170"/>
        <end position="183"/>
    </location>
</feature>
<accession>A0ABD2Q3F7</accession>
<dbReference type="GO" id="GO:0003779">
    <property type="term" value="F:actin binding"/>
    <property type="evidence" value="ECO:0007669"/>
    <property type="project" value="UniProtKB-KW"/>
</dbReference>
<dbReference type="Pfam" id="PF24959">
    <property type="entry name" value="FH3_FHOD1-3"/>
    <property type="match status" value="1"/>
</dbReference>
<gene>
    <name evidence="4" type="primary">FHOD1_3</name>
    <name evidence="4" type="ORF">Ciccas_007243</name>
</gene>